<proteinExistence type="predicted"/>
<dbReference type="Proteomes" id="UP000828390">
    <property type="component" value="Unassembled WGS sequence"/>
</dbReference>
<accession>A0A9D4FEG1</accession>
<keyword evidence="2" id="KW-1185">Reference proteome</keyword>
<organism evidence="1 2">
    <name type="scientific">Dreissena polymorpha</name>
    <name type="common">Zebra mussel</name>
    <name type="synonym">Mytilus polymorpha</name>
    <dbReference type="NCBI Taxonomy" id="45954"/>
    <lineage>
        <taxon>Eukaryota</taxon>
        <taxon>Metazoa</taxon>
        <taxon>Spiralia</taxon>
        <taxon>Lophotrochozoa</taxon>
        <taxon>Mollusca</taxon>
        <taxon>Bivalvia</taxon>
        <taxon>Autobranchia</taxon>
        <taxon>Heteroconchia</taxon>
        <taxon>Euheterodonta</taxon>
        <taxon>Imparidentia</taxon>
        <taxon>Neoheterodontei</taxon>
        <taxon>Myida</taxon>
        <taxon>Dreissenoidea</taxon>
        <taxon>Dreissenidae</taxon>
        <taxon>Dreissena</taxon>
    </lineage>
</organism>
<comment type="caution">
    <text evidence="1">The sequence shown here is derived from an EMBL/GenBank/DDBJ whole genome shotgun (WGS) entry which is preliminary data.</text>
</comment>
<evidence type="ECO:0000313" key="2">
    <source>
        <dbReference type="Proteomes" id="UP000828390"/>
    </source>
</evidence>
<sequence length="108" mass="11871">MKITDCVIFVSLVIGVNCNQRNVQFEKDSALSGFKCSATERIGDVILTQTILKCASVCASTDGCKSVFYTHSECVRCRSRYRKAGDARLLPMTGSVSYRTGIVKDAIY</sequence>
<evidence type="ECO:0000313" key="1">
    <source>
        <dbReference type="EMBL" id="KAH3795105.1"/>
    </source>
</evidence>
<dbReference type="EMBL" id="JAIWYP010000007">
    <property type="protein sequence ID" value="KAH3795105.1"/>
    <property type="molecule type" value="Genomic_DNA"/>
</dbReference>
<gene>
    <name evidence="1" type="ORF">DPMN_148650</name>
</gene>
<dbReference type="AlphaFoldDB" id="A0A9D4FEG1"/>
<protein>
    <submittedName>
        <fullName evidence="1">Uncharacterized protein</fullName>
    </submittedName>
</protein>
<reference evidence="1" key="2">
    <citation type="submission" date="2020-11" db="EMBL/GenBank/DDBJ databases">
        <authorList>
            <person name="McCartney M.A."/>
            <person name="Auch B."/>
            <person name="Kono T."/>
            <person name="Mallez S."/>
            <person name="Becker A."/>
            <person name="Gohl D.M."/>
            <person name="Silverstein K.A.T."/>
            <person name="Koren S."/>
            <person name="Bechman K.B."/>
            <person name="Herman A."/>
            <person name="Abrahante J.E."/>
            <person name="Garbe J."/>
        </authorList>
    </citation>
    <scope>NUCLEOTIDE SEQUENCE</scope>
    <source>
        <strain evidence="1">Duluth1</strain>
        <tissue evidence="1">Whole animal</tissue>
    </source>
</reference>
<reference evidence="1" key="1">
    <citation type="journal article" date="2019" name="bioRxiv">
        <title>The Genome of the Zebra Mussel, Dreissena polymorpha: A Resource for Invasive Species Research.</title>
        <authorList>
            <person name="McCartney M.A."/>
            <person name="Auch B."/>
            <person name="Kono T."/>
            <person name="Mallez S."/>
            <person name="Zhang Y."/>
            <person name="Obille A."/>
            <person name="Becker A."/>
            <person name="Abrahante J.E."/>
            <person name="Garbe J."/>
            <person name="Badalamenti J.P."/>
            <person name="Herman A."/>
            <person name="Mangelson H."/>
            <person name="Liachko I."/>
            <person name="Sullivan S."/>
            <person name="Sone E.D."/>
            <person name="Koren S."/>
            <person name="Silverstein K.A.T."/>
            <person name="Beckman K.B."/>
            <person name="Gohl D.M."/>
        </authorList>
    </citation>
    <scope>NUCLEOTIDE SEQUENCE</scope>
    <source>
        <strain evidence="1">Duluth1</strain>
        <tissue evidence="1">Whole animal</tissue>
    </source>
</reference>
<name>A0A9D4FEG1_DREPO</name>